<name>A0ABP5VSK4_9ACTN</name>
<accession>A0ABP5VSK4</accession>
<evidence type="ECO:0000256" key="1">
    <source>
        <dbReference type="ARBA" id="ARBA00022527"/>
    </source>
</evidence>
<keyword evidence="1" id="KW-0418">Kinase</keyword>
<keyword evidence="1" id="KW-0808">Transferase</keyword>
<dbReference type="Pfam" id="PF14417">
    <property type="entry name" value="MEDS"/>
    <property type="match status" value="1"/>
</dbReference>
<evidence type="ECO:0000259" key="3">
    <source>
        <dbReference type="Pfam" id="PF14417"/>
    </source>
</evidence>
<organism evidence="4 5">
    <name type="scientific">Streptomyces glaucosporus</name>
    <dbReference type="NCBI Taxonomy" id="284044"/>
    <lineage>
        <taxon>Bacteria</taxon>
        <taxon>Bacillati</taxon>
        <taxon>Actinomycetota</taxon>
        <taxon>Actinomycetes</taxon>
        <taxon>Kitasatosporales</taxon>
        <taxon>Streptomycetaceae</taxon>
        <taxon>Streptomyces</taxon>
    </lineage>
</organism>
<proteinExistence type="predicted"/>
<dbReference type="EMBL" id="BAAATJ010000024">
    <property type="protein sequence ID" value="GAA2410684.1"/>
    <property type="molecule type" value="Genomic_DNA"/>
</dbReference>
<dbReference type="InterPro" id="IPR003594">
    <property type="entry name" value="HATPase_dom"/>
</dbReference>
<keyword evidence="5" id="KW-1185">Reference proteome</keyword>
<protein>
    <submittedName>
        <fullName evidence="4">Anti-sigma factor RsbA family regulatory protein</fullName>
    </submittedName>
</protein>
<dbReference type="InterPro" id="IPR036890">
    <property type="entry name" value="HATPase_C_sf"/>
</dbReference>
<evidence type="ECO:0000313" key="5">
    <source>
        <dbReference type="Proteomes" id="UP001500058"/>
    </source>
</evidence>
<dbReference type="PANTHER" id="PTHR35526">
    <property type="entry name" value="ANTI-SIGMA-F FACTOR RSBW-RELATED"/>
    <property type="match status" value="1"/>
</dbReference>
<reference evidence="5" key="1">
    <citation type="journal article" date="2019" name="Int. J. Syst. Evol. Microbiol.">
        <title>The Global Catalogue of Microorganisms (GCM) 10K type strain sequencing project: providing services to taxonomists for standard genome sequencing and annotation.</title>
        <authorList>
            <consortium name="The Broad Institute Genomics Platform"/>
            <consortium name="The Broad Institute Genome Sequencing Center for Infectious Disease"/>
            <person name="Wu L."/>
            <person name="Ma J."/>
        </authorList>
    </citation>
    <scope>NUCLEOTIDE SEQUENCE [LARGE SCALE GENOMIC DNA]</scope>
    <source>
        <strain evidence="5">JCM 6921</strain>
    </source>
</reference>
<dbReference type="InterPro" id="IPR047718">
    <property type="entry name" value="RsbA-like_anti_sig"/>
</dbReference>
<gene>
    <name evidence="4" type="ORF">GCM10010420_44330</name>
</gene>
<evidence type="ECO:0000313" key="4">
    <source>
        <dbReference type="EMBL" id="GAA2410684.1"/>
    </source>
</evidence>
<dbReference type="Gene3D" id="3.30.565.10">
    <property type="entry name" value="Histidine kinase-like ATPase, C-terminal domain"/>
    <property type="match status" value="1"/>
</dbReference>
<dbReference type="NCBIfam" id="NF041045">
    <property type="entry name" value="RsbA_anti_sig"/>
    <property type="match status" value="1"/>
</dbReference>
<evidence type="ECO:0000259" key="2">
    <source>
        <dbReference type="Pfam" id="PF13581"/>
    </source>
</evidence>
<dbReference type="Proteomes" id="UP001500058">
    <property type="component" value="Unassembled WGS sequence"/>
</dbReference>
<dbReference type="PANTHER" id="PTHR35526:SF3">
    <property type="entry name" value="ANTI-SIGMA-F FACTOR RSBW"/>
    <property type="match status" value="1"/>
</dbReference>
<sequence length="329" mass="34660">MTGSEHPHAGREDPEPFVHPALFYRTSEEYLAGVGGFVTAALDAGDPVLVAVPGPRLGLLREYLGAGKSPADRLTLVDMTEFGRNPGRILAGLRDFADRHAGRPARIVGEPIWARRSPAEVVEATRHEALINAAFTGRTATILCPYDTAALPPAVRDGACRTHPVLWEGGTERPSPHYAGPAAVNADCDALPLAPAPAGARTVVFAAGDLGEVRHHADSWAHEAGLDAPRRGDFVLAVAEAAANSIAHGGGRGTLSLWADRTSCVAQISDRGRLTDPLAGRRRPTLDSADGGRGLWMMHQLCDLVESRATADGLTLRLHMALPDGSASS</sequence>
<feature type="domain" description="Histidine kinase/HSP90-like ATPase" evidence="2">
    <location>
        <begin position="209"/>
        <end position="318"/>
    </location>
</feature>
<dbReference type="Pfam" id="PF13581">
    <property type="entry name" value="HATPase_c_2"/>
    <property type="match status" value="1"/>
</dbReference>
<keyword evidence="1" id="KW-0723">Serine/threonine-protein kinase</keyword>
<comment type="caution">
    <text evidence="4">The sequence shown here is derived from an EMBL/GenBank/DDBJ whole genome shotgun (WGS) entry which is preliminary data.</text>
</comment>
<dbReference type="InterPro" id="IPR050267">
    <property type="entry name" value="Anti-sigma-factor_SerPK"/>
</dbReference>
<dbReference type="CDD" id="cd16936">
    <property type="entry name" value="HATPase_RsbW-like"/>
    <property type="match status" value="1"/>
</dbReference>
<feature type="domain" description="MEDS" evidence="3">
    <location>
        <begin position="19"/>
        <end position="164"/>
    </location>
</feature>
<dbReference type="InterPro" id="IPR025847">
    <property type="entry name" value="MEDS_domain"/>
</dbReference>
<dbReference type="RefSeq" id="WP_344632862.1">
    <property type="nucleotide sequence ID" value="NZ_BAAATJ010000024.1"/>
</dbReference>